<proteinExistence type="predicted"/>
<dbReference type="Proteomes" id="UP000238274">
    <property type="component" value="Unassembled WGS sequence"/>
</dbReference>
<keyword evidence="2" id="KW-1185">Reference proteome</keyword>
<protein>
    <submittedName>
        <fullName evidence="1">Uncharacterized protein</fullName>
    </submittedName>
</protein>
<dbReference type="VEuPathDB" id="FungiDB:PSHT_08561"/>
<dbReference type="EMBL" id="PKSM01000115">
    <property type="protein sequence ID" value="POW10869.1"/>
    <property type="molecule type" value="Genomic_DNA"/>
</dbReference>
<comment type="caution">
    <text evidence="1">The sequence shown here is derived from an EMBL/GenBank/DDBJ whole genome shotgun (WGS) entry which is preliminary data.</text>
</comment>
<sequence length="84" mass="9253">MVPFPLSAELGPNPSSQKPCGNQLKQFKFILSENNLAGSFVGLIQLFLSLSKGSILSTVLLFTNSIKSNQTFHKLRTDQLQDDI</sequence>
<dbReference type="AlphaFoldDB" id="A0A2S4VMZ5"/>
<organism evidence="1 2">
    <name type="scientific">Puccinia striiformis</name>
    <dbReference type="NCBI Taxonomy" id="27350"/>
    <lineage>
        <taxon>Eukaryota</taxon>
        <taxon>Fungi</taxon>
        <taxon>Dikarya</taxon>
        <taxon>Basidiomycota</taxon>
        <taxon>Pucciniomycotina</taxon>
        <taxon>Pucciniomycetes</taxon>
        <taxon>Pucciniales</taxon>
        <taxon>Pucciniaceae</taxon>
        <taxon>Puccinia</taxon>
    </lineage>
</organism>
<reference evidence="1 2" key="1">
    <citation type="submission" date="2017-12" db="EMBL/GenBank/DDBJ databases">
        <title>Gene loss provides genomic basis for host adaptation in cereal stripe rust fungi.</title>
        <authorList>
            <person name="Xia C."/>
        </authorList>
    </citation>
    <scope>NUCLEOTIDE SEQUENCE [LARGE SCALE GENOMIC DNA]</scope>
    <source>
        <strain evidence="1 2">93TX-2</strain>
    </source>
</reference>
<accession>A0A2S4VMZ5</accession>
<evidence type="ECO:0000313" key="2">
    <source>
        <dbReference type="Proteomes" id="UP000238274"/>
    </source>
</evidence>
<evidence type="ECO:0000313" key="1">
    <source>
        <dbReference type="EMBL" id="POW10869.1"/>
    </source>
</evidence>
<gene>
    <name evidence="1" type="ORF">PSHT_08561</name>
</gene>
<reference evidence="2" key="2">
    <citation type="journal article" date="2018" name="BMC Genomics">
        <title>Genomic insights into host adaptation between the wheat stripe rust pathogen (Puccinia striiformis f. sp. tritici) and the barley stripe rust pathogen (Puccinia striiformis f. sp. hordei).</title>
        <authorList>
            <person name="Xia C."/>
            <person name="Wang M."/>
            <person name="Yin C."/>
            <person name="Cornejo O.E."/>
            <person name="Hulbert S.H."/>
            <person name="Chen X."/>
        </authorList>
    </citation>
    <scope>NUCLEOTIDE SEQUENCE [LARGE SCALE GENOMIC DNA]</scope>
    <source>
        <strain evidence="2">93TX-2</strain>
    </source>
</reference>
<name>A0A2S4VMZ5_9BASI</name>
<reference evidence="2" key="3">
    <citation type="journal article" date="2018" name="Mol. Plant Microbe Interact.">
        <title>Genome sequence resources for the wheat stripe rust pathogen (Puccinia striiformis f. sp. tritici) and the barley stripe rust pathogen (Puccinia striiformis f. sp. hordei).</title>
        <authorList>
            <person name="Xia C."/>
            <person name="Wang M."/>
            <person name="Yin C."/>
            <person name="Cornejo O.E."/>
            <person name="Hulbert S.H."/>
            <person name="Chen X."/>
        </authorList>
    </citation>
    <scope>NUCLEOTIDE SEQUENCE [LARGE SCALE GENOMIC DNA]</scope>
    <source>
        <strain evidence="2">93TX-2</strain>
    </source>
</reference>